<reference evidence="5 6" key="1">
    <citation type="submission" date="2019-09" db="EMBL/GenBank/DDBJ databases">
        <title>Bird 10,000 Genomes (B10K) Project - Family phase.</title>
        <authorList>
            <person name="Zhang G."/>
        </authorList>
    </citation>
    <scope>NUCLEOTIDE SEQUENCE [LARGE SCALE GENOMIC DNA]</scope>
    <source>
        <strain evidence="5">B10K-DU-003-06</strain>
    </source>
</reference>
<evidence type="ECO:0000259" key="4">
    <source>
        <dbReference type="Pfam" id="PF04998"/>
    </source>
</evidence>
<keyword evidence="3" id="KW-0862">Zinc</keyword>
<gene>
    <name evidence="5" type="primary">Polr3a</name>
    <name evidence="5" type="ORF">FURFIG_R01481</name>
</gene>
<keyword evidence="6" id="KW-1185">Reference proteome</keyword>
<dbReference type="GO" id="GO:0003677">
    <property type="term" value="F:DNA binding"/>
    <property type="evidence" value="ECO:0007669"/>
    <property type="project" value="InterPro"/>
</dbReference>
<feature type="non-terminal residue" evidence="5">
    <location>
        <position position="1"/>
    </location>
</feature>
<dbReference type="AlphaFoldDB" id="A0A7K5BIY8"/>
<evidence type="ECO:0000313" key="5">
    <source>
        <dbReference type="EMBL" id="NWR95822.1"/>
    </source>
</evidence>
<accession>A0A7K5BIY8</accession>
<dbReference type="PANTHER" id="PTHR48446:SF1">
    <property type="entry name" value="DNA-DIRECTED RNA POLYMERASE SUBUNIT BETA' N-TERMINAL SECTION"/>
    <property type="match status" value="1"/>
</dbReference>
<dbReference type="InterPro" id="IPR007081">
    <property type="entry name" value="RNA_pol_Rpb1_5"/>
</dbReference>
<dbReference type="Pfam" id="PF04998">
    <property type="entry name" value="RNA_pol_Rpb1_5"/>
    <property type="match status" value="1"/>
</dbReference>
<evidence type="ECO:0000256" key="1">
    <source>
        <dbReference type="ARBA" id="ARBA00012418"/>
    </source>
</evidence>
<dbReference type="SUPFAM" id="SSF64484">
    <property type="entry name" value="beta and beta-prime subunits of DNA dependent RNA-polymerase"/>
    <property type="match status" value="1"/>
</dbReference>
<sequence length="328" mass="37374">LQEIKKFIKGVSEKIKKTRDKYGINDNGTTEPRVLYQLDRITPTQLEKFLETCRDKYMRSVFCYFCCINVDSVVNAVQVGSNDINFAGQRVWEDTLLPLFLPLLQEVVQNLHTPIITAQLDKDDDPDFARLVKGRIEKTLLGEISEYIEEVFLPDDCFILVKLSLERIRLLRLEVNAETVRYSICISKLRVKPGDVAVHGEAVVCVTPRENSKSSMYYVLQSLKEELPKVVVQGIPEVSRAVIHVDEQSGKEKYKLLVEGDNLRAVMATHGVKGTKTSSNNTYEVEKTLGIEAARTTIINEIQYTMVNHGMSIDRRHVMLLSDLMTYK</sequence>
<evidence type="ECO:0000313" key="6">
    <source>
        <dbReference type="Proteomes" id="UP000529852"/>
    </source>
</evidence>
<organism evidence="5 6">
    <name type="scientific">Furnarius figulus</name>
    <dbReference type="NCBI Taxonomy" id="463165"/>
    <lineage>
        <taxon>Eukaryota</taxon>
        <taxon>Metazoa</taxon>
        <taxon>Chordata</taxon>
        <taxon>Craniata</taxon>
        <taxon>Vertebrata</taxon>
        <taxon>Euteleostomi</taxon>
        <taxon>Archelosauria</taxon>
        <taxon>Archosauria</taxon>
        <taxon>Dinosauria</taxon>
        <taxon>Saurischia</taxon>
        <taxon>Theropoda</taxon>
        <taxon>Coelurosauria</taxon>
        <taxon>Aves</taxon>
        <taxon>Neognathae</taxon>
        <taxon>Neoaves</taxon>
        <taxon>Telluraves</taxon>
        <taxon>Australaves</taxon>
        <taxon>Passeriformes</taxon>
        <taxon>Furnariidae</taxon>
        <taxon>Furnarius</taxon>
    </lineage>
</organism>
<comment type="caution">
    <text evidence="5">The sequence shown here is derived from an EMBL/GenBank/DDBJ whole genome shotgun (WGS) entry which is preliminary data.</text>
</comment>
<evidence type="ECO:0000256" key="3">
    <source>
        <dbReference type="ARBA" id="ARBA00022833"/>
    </source>
</evidence>
<keyword evidence="2" id="KW-0479">Metal-binding</keyword>
<feature type="non-terminal residue" evidence="5">
    <location>
        <position position="328"/>
    </location>
</feature>
<protein>
    <recommendedName>
        <fullName evidence="1">DNA-directed RNA polymerase</fullName>
        <ecNumber evidence="1">2.7.7.6</ecNumber>
    </recommendedName>
</protein>
<dbReference type="GO" id="GO:0046872">
    <property type="term" value="F:metal ion binding"/>
    <property type="evidence" value="ECO:0007669"/>
    <property type="project" value="UniProtKB-KW"/>
</dbReference>
<dbReference type="EMBL" id="VYZD01003755">
    <property type="protein sequence ID" value="NWR95822.1"/>
    <property type="molecule type" value="Genomic_DNA"/>
</dbReference>
<name>A0A7K5BIY8_9FURN</name>
<dbReference type="Proteomes" id="UP000529852">
    <property type="component" value="Unassembled WGS sequence"/>
</dbReference>
<dbReference type="InterPro" id="IPR015700">
    <property type="entry name" value="RPC1"/>
</dbReference>
<evidence type="ECO:0000256" key="2">
    <source>
        <dbReference type="ARBA" id="ARBA00022723"/>
    </source>
</evidence>
<feature type="domain" description="RNA polymerase Rpb1" evidence="4">
    <location>
        <begin position="131"/>
        <end position="328"/>
    </location>
</feature>
<dbReference type="PANTHER" id="PTHR48446">
    <property type="entry name" value="DNA-DIRECTED RNA POLYMERASE SUBUNIT BETA' N-TERMINAL SECTION"/>
    <property type="match status" value="1"/>
</dbReference>
<dbReference type="EC" id="2.7.7.6" evidence="1"/>
<dbReference type="GO" id="GO:0006351">
    <property type="term" value="P:DNA-templated transcription"/>
    <property type="evidence" value="ECO:0007669"/>
    <property type="project" value="InterPro"/>
</dbReference>
<dbReference type="GO" id="GO:0003899">
    <property type="term" value="F:DNA-directed RNA polymerase activity"/>
    <property type="evidence" value="ECO:0007669"/>
    <property type="project" value="UniProtKB-EC"/>
</dbReference>
<proteinExistence type="predicted"/>